<keyword evidence="6" id="KW-1185">Reference proteome</keyword>
<proteinExistence type="inferred from homology"/>
<evidence type="ECO:0000313" key="5">
    <source>
        <dbReference type="EMBL" id="ERJ92489.1"/>
    </source>
</evidence>
<dbReference type="STRING" id="411473.RUMCAL_02393"/>
<evidence type="ECO:0000313" key="6">
    <source>
        <dbReference type="Proteomes" id="UP000016662"/>
    </source>
</evidence>
<dbReference type="CDD" id="cd01129">
    <property type="entry name" value="PulE-GspE-like"/>
    <property type="match status" value="1"/>
</dbReference>
<dbReference type="InterPro" id="IPR007831">
    <property type="entry name" value="T2SS_GspE_N"/>
</dbReference>
<dbReference type="EMBL" id="AWVF01000293">
    <property type="protein sequence ID" value="ERJ92489.1"/>
    <property type="molecule type" value="Genomic_DNA"/>
</dbReference>
<dbReference type="GO" id="GO:0005886">
    <property type="term" value="C:plasma membrane"/>
    <property type="evidence" value="ECO:0007669"/>
    <property type="project" value="TreeGrafter"/>
</dbReference>
<protein>
    <submittedName>
        <fullName evidence="5">Putative general secretion pathway protein E</fullName>
    </submittedName>
</protein>
<evidence type="ECO:0000256" key="3">
    <source>
        <dbReference type="ARBA" id="ARBA00022840"/>
    </source>
</evidence>
<evidence type="ECO:0000259" key="4">
    <source>
        <dbReference type="SMART" id="SM00382"/>
    </source>
</evidence>
<feature type="domain" description="AAA+ ATPase" evidence="4">
    <location>
        <begin position="303"/>
        <end position="429"/>
    </location>
</feature>
<dbReference type="InterPro" id="IPR037257">
    <property type="entry name" value="T2SS_E_N_sf"/>
</dbReference>
<dbReference type="PANTHER" id="PTHR30258">
    <property type="entry name" value="TYPE II SECRETION SYSTEM PROTEIN GSPE-RELATED"/>
    <property type="match status" value="1"/>
</dbReference>
<accession>U2LSP9</accession>
<dbReference type="SMART" id="SM00382">
    <property type="entry name" value="AAA"/>
    <property type="match status" value="1"/>
</dbReference>
<name>U2LSP9_9FIRM</name>
<dbReference type="GO" id="GO:0016887">
    <property type="term" value="F:ATP hydrolysis activity"/>
    <property type="evidence" value="ECO:0007669"/>
    <property type="project" value="TreeGrafter"/>
</dbReference>
<gene>
    <name evidence="5" type="ORF">RUMCAL_02393</name>
</gene>
<dbReference type="GO" id="GO:0005524">
    <property type="term" value="F:ATP binding"/>
    <property type="evidence" value="ECO:0007669"/>
    <property type="project" value="UniProtKB-KW"/>
</dbReference>
<dbReference type="InterPro" id="IPR003593">
    <property type="entry name" value="AAA+_ATPase"/>
</dbReference>
<dbReference type="PANTHER" id="PTHR30258:SF1">
    <property type="entry name" value="PROTEIN TRANSPORT PROTEIN HOFB HOMOLOG"/>
    <property type="match status" value="1"/>
</dbReference>
<comment type="caution">
    <text evidence="5">The sequence shown here is derived from an EMBL/GenBank/DDBJ whole genome shotgun (WGS) entry which is preliminary data.</text>
</comment>
<dbReference type="InterPro" id="IPR001482">
    <property type="entry name" value="T2SS/T4SS_dom"/>
</dbReference>
<dbReference type="Pfam" id="PF00437">
    <property type="entry name" value="T2SSE"/>
    <property type="match status" value="1"/>
</dbReference>
<organism evidence="5 6">
    <name type="scientific">Ruminococcus callidus ATCC 27760</name>
    <dbReference type="NCBI Taxonomy" id="411473"/>
    <lineage>
        <taxon>Bacteria</taxon>
        <taxon>Bacillati</taxon>
        <taxon>Bacillota</taxon>
        <taxon>Clostridia</taxon>
        <taxon>Eubacteriales</taxon>
        <taxon>Oscillospiraceae</taxon>
        <taxon>Ruminococcus</taxon>
    </lineage>
</organism>
<keyword evidence="2" id="KW-0547">Nucleotide-binding</keyword>
<keyword evidence="3" id="KW-0067">ATP-binding</keyword>
<reference evidence="5 6" key="1">
    <citation type="submission" date="2013-07" db="EMBL/GenBank/DDBJ databases">
        <authorList>
            <person name="Weinstock G."/>
            <person name="Sodergren E."/>
            <person name="Wylie T."/>
            <person name="Fulton L."/>
            <person name="Fulton R."/>
            <person name="Fronick C."/>
            <person name="O'Laughlin M."/>
            <person name="Godfrey J."/>
            <person name="Miner T."/>
            <person name="Herter B."/>
            <person name="Appelbaum E."/>
            <person name="Cordes M."/>
            <person name="Lek S."/>
            <person name="Wollam A."/>
            <person name="Pepin K.H."/>
            <person name="Palsikar V.B."/>
            <person name="Mitreva M."/>
            <person name="Wilson R.K."/>
        </authorList>
    </citation>
    <scope>NUCLEOTIDE SEQUENCE [LARGE SCALE GENOMIC DNA]</scope>
    <source>
        <strain evidence="5 6">ATCC 27760</strain>
    </source>
</reference>
<dbReference type="SUPFAM" id="SSF52540">
    <property type="entry name" value="P-loop containing nucleoside triphosphate hydrolases"/>
    <property type="match status" value="1"/>
</dbReference>
<sequence>MLKEYGYITQEQIDQALQFQKTQSGKKVRFGTLLQEMGFVTETQVLEALGKKLDLQMVNLEEYEVNVDVVAKVPKQLAEKYNVIALSENDSRLQLAMSDPLNFYAQEDIRQIVDMPLEVLLSESPKIKKAIEYYYAEISTKQAAKKANISAEDIEVPQLTADDADDDVPIIKLINSLLVRGYSTNASDIHIEPFKDFTQVRMRIDGQMVSYLTLEKALHNSIVARIKIMSNLNIAEKRIPQDGNFHAVLEGIDISMRISVLPTTHGEKIVMRYLVSDTKIDHAGHFGMNEYSYNMLMKMMSAPNGIIYITGPTGSGKTTTLYMVLQHLSQRPVNISTIEDPVEKDLPNITQTSVNVTAGMTFAVGLRALLRQDPDIIMIGETRDAETAEISVRSAITGHLVVSTLHTNDAISSIVRLADMGVAPYLISNSVVGIVAQRLVRKVCQFCKYEEPATADDIAIVGDGIPMITRGKGCKVCNNTGYKGRISIHEMVYIDKTLKRMIAKSADSQEMLEYAKKTQGMRSLLDSAIDLVKEGVTTPEEVMKIAYYSD</sequence>
<evidence type="ECO:0000256" key="2">
    <source>
        <dbReference type="ARBA" id="ARBA00022741"/>
    </source>
</evidence>
<dbReference type="HOGENOM" id="CLU_013446_10_6_9"/>
<dbReference type="Gene3D" id="3.40.50.300">
    <property type="entry name" value="P-loop containing nucleotide triphosphate hydrolases"/>
    <property type="match status" value="1"/>
</dbReference>
<comment type="similarity">
    <text evidence="1">Belongs to the GSP E family.</text>
</comment>
<dbReference type="PATRIC" id="fig|411473.3.peg.1992"/>
<dbReference type="eggNOG" id="COG2804">
    <property type="taxonomic scope" value="Bacteria"/>
</dbReference>
<dbReference type="Gene3D" id="3.30.450.90">
    <property type="match status" value="1"/>
</dbReference>
<evidence type="ECO:0000256" key="1">
    <source>
        <dbReference type="ARBA" id="ARBA00006611"/>
    </source>
</evidence>
<dbReference type="AlphaFoldDB" id="U2LSP9"/>
<dbReference type="SUPFAM" id="SSF160246">
    <property type="entry name" value="EspE N-terminal domain-like"/>
    <property type="match status" value="1"/>
</dbReference>
<dbReference type="InterPro" id="IPR027417">
    <property type="entry name" value="P-loop_NTPase"/>
</dbReference>
<dbReference type="Pfam" id="PF05157">
    <property type="entry name" value="MshEN"/>
    <property type="match status" value="1"/>
</dbReference>
<dbReference type="Proteomes" id="UP000016662">
    <property type="component" value="Unassembled WGS sequence"/>
</dbReference>
<dbReference type="Gene3D" id="3.30.300.160">
    <property type="entry name" value="Type II secretion system, protein E, N-terminal domain"/>
    <property type="match status" value="1"/>
</dbReference>